<reference evidence="1 2" key="1">
    <citation type="journal article" date="2013" name="Genome Announc.">
        <title>Genome Sequence of Campylobacter showae UNSWCD, Isolated from a Patient with Crohn's Disease.</title>
        <authorList>
            <person name="Tay A.P."/>
            <person name="Kaakoush N.O."/>
            <person name="Deshpande N.P."/>
            <person name="Chen Z."/>
            <person name="Mitchell H."/>
            <person name="Wilkins M.R."/>
        </authorList>
    </citation>
    <scope>NUCLEOTIDE SEQUENCE [LARGE SCALE GENOMIC DNA]</scope>
    <source>
        <strain evidence="1 2">CSUNSWCD</strain>
    </source>
</reference>
<accession>M5II00</accession>
<gene>
    <name evidence="1" type="ORF">CSUNSWCD_112</name>
</gene>
<dbReference type="Proteomes" id="UP000011939">
    <property type="component" value="Unassembled WGS sequence"/>
</dbReference>
<organism evidence="1 2">
    <name type="scientific">Campylobacter showae CSUNSWCD</name>
    <dbReference type="NCBI Taxonomy" id="1244083"/>
    <lineage>
        <taxon>Bacteria</taxon>
        <taxon>Pseudomonadati</taxon>
        <taxon>Campylobacterota</taxon>
        <taxon>Epsilonproteobacteria</taxon>
        <taxon>Campylobacterales</taxon>
        <taxon>Campylobacteraceae</taxon>
        <taxon>Campylobacter</taxon>
    </lineage>
</organism>
<evidence type="ECO:0000313" key="2">
    <source>
        <dbReference type="Proteomes" id="UP000011939"/>
    </source>
</evidence>
<dbReference type="STRING" id="1244083.CSUNSWCD_112"/>
<comment type="caution">
    <text evidence="1">The sequence shown here is derived from an EMBL/GenBank/DDBJ whole genome shotgun (WGS) entry which is preliminary data.</text>
</comment>
<evidence type="ECO:0000313" key="1">
    <source>
        <dbReference type="EMBL" id="EKU12172.1"/>
    </source>
</evidence>
<name>M5II00_9BACT</name>
<proteinExistence type="predicted"/>
<sequence>MDLFHFVKAYAASKARELKTKRNGRKLLVICWRGRGLSVLLK</sequence>
<dbReference type="PATRIC" id="fig|1244083.3.peg.115"/>
<dbReference type="EMBL" id="AMZQ01000001">
    <property type="protein sequence ID" value="EKU12172.1"/>
    <property type="molecule type" value="Genomic_DNA"/>
</dbReference>
<protein>
    <submittedName>
        <fullName evidence="1">Uncharacterized protein</fullName>
    </submittedName>
</protein>
<dbReference type="AlphaFoldDB" id="M5II00"/>